<evidence type="ECO:0000259" key="1">
    <source>
        <dbReference type="Pfam" id="PF18899"/>
    </source>
</evidence>
<keyword evidence="3" id="KW-1185">Reference proteome</keyword>
<dbReference type="InterPro" id="IPR043714">
    <property type="entry name" value="DUF5655"/>
</dbReference>
<gene>
    <name evidence="2" type="ORF">HLI28_07900</name>
</gene>
<dbReference type="Proteomes" id="UP000557204">
    <property type="component" value="Unassembled WGS sequence"/>
</dbReference>
<proteinExistence type="predicted"/>
<name>A0A849K8F8_9MICO</name>
<evidence type="ECO:0000313" key="2">
    <source>
        <dbReference type="EMBL" id="NNU27467.1"/>
    </source>
</evidence>
<reference evidence="2 3" key="1">
    <citation type="submission" date="2020-05" db="EMBL/GenBank/DDBJ databases">
        <title>Genome sequence of Isoptericola sp. JC619 isolated from Chilika lagoon, India.</title>
        <authorList>
            <person name="Kumar D."/>
            <person name="Appam K."/>
            <person name="Gandham S."/>
            <person name="Uppada J."/>
            <person name="Sasikala C."/>
            <person name="Venkata Ramana C."/>
        </authorList>
    </citation>
    <scope>NUCLEOTIDE SEQUENCE [LARGE SCALE GENOMIC DNA]</scope>
    <source>
        <strain evidence="2 3">JC619</strain>
    </source>
</reference>
<protein>
    <recommendedName>
        <fullName evidence="1">DUF5655 domain-containing protein</fullName>
    </recommendedName>
</protein>
<dbReference type="AlphaFoldDB" id="A0A849K8F8"/>
<dbReference type="RefSeq" id="WP_171246975.1">
    <property type="nucleotide sequence ID" value="NZ_JABFAJ010000014.1"/>
</dbReference>
<accession>A0A849K8F8</accession>
<organism evidence="2 3">
    <name type="scientific">Isoptericola sediminis</name>
    <dbReference type="NCBI Taxonomy" id="2733572"/>
    <lineage>
        <taxon>Bacteria</taxon>
        <taxon>Bacillati</taxon>
        <taxon>Actinomycetota</taxon>
        <taxon>Actinomycetes</taxon>
        <taxon>Micrococcales</taxon>
        <taxon>Promicromonosporaceae</taxon>
        <taxon>Isoptericola</taxon>
    </lineage>
</organism>
<feature type="domain" description="DUF5655" evidence="1">
    <location>
        <begin position="6"/>
        <end position="114"/>
    </location>
</feature>
<dbReference type="Pfam" id="PF18899">
    <property type="entry name" value="DUF5655"/>
    <property type="match status" value="1"/>
</dbReference>
<comment type="caution">
    <text evidence="2">The sequence shown here is derived from an EMBL/GenBank/DDBJ whole genome shotgun (WGS) entry which is preliminary data.</text>
</comment>
<dbReference type="EMBL" id="JABFAJ010000014">
    <property type="protein sequence ID" value="NNU27467.1"/>
    <property type="molecule type" value="Genomic_DNA"/>
</dbReference>
<sequence length="119" mass="13322">MDLAEYLAAHEDSRALFDELRRVILKLGPVTERASVSQVAFRDRRTFALAWAPGQYLGERAAPLVLSVVLPWRDADPRWKEIVGPRSGGFLHHLELHGTSEIDDQVKTWIAAAYAAARS</sequence>
<evidence type="ECO:0000313" key="3">
    <source>
        <dbReference type="Proteomes" id="UP000557204"/>
    </source>
</evidence>